<evidence type="ECO:0008006" key="4">
    <source>
        <dbReference type="Google" id="ProtNLM"/>
    </source>
</evidence>
<accession>A0A317DYA7</accession>
<keyword evidence="1" id="KW-0812">Transmembrane</keyword>
<keyword evidence="1" id="KW-1133">Transmembrane helix</keyword>
<keyword evidence="3" id="KW-1185">Reference proteome</keyword>
<feature type="transmembrane region" description="Helical" evidence="1">
    <location>
        <begin position="132"/>
        <end position="154"/>
    </location>
</feature>
<evidence type="ECO:0000256" key="1">
    <source>
        <dbReference type="SAM" id="Phobius"/>
    </source>
</evidence>
<sequence>MTDDGTPRAAPVRKRRVLFVSGFDPRGPRHYHQLWRDEAPKAARAFGAATRFDLGNRRRHGETVVEWTISGETPVDGVPVLTETRFDFLRWDDLAREFWPKPDWVFVGRTLRTLVRGIAIGYFRRVYGVRRLYVLTMVQPALLLIALMAGLMLAAGLAAAAGLALAGLALSLAPAGAPLGLLLMPAVLRRLDKGTVLWRGELSSYYGALIFNEAPQMQARMDAMAGLIAAAAAEGGVDELLVIGHSVGTTVAISALARARARRPEAFAGLPAVGFVTLGAMTPALAVEPRAAWFRAEVAALALDPAIAWLDAGAPYDAVCFDRVDPLTLSGHARPPGARISPLLMTPRFHALFDAEAYAALCRDRGQMHTQYLMATPKPGRCDFFALVAGPVALKDRFPEFEQYQG</sequence>
<name>A0A317DYA7_9PROT</name>
<protein>
    <recommendedName>
        <fullName evidence="4">Alpha/beta hydrolase</fullName>
    </recommendedName>
</protein>
<comment type="caution">
    <text evidence="2">The sequence shown here is derived from an EMBL/GenBank/DDBJ whole genome shotgun (WGS) entry which is preliminary data.</text>
</comment>
<dbReference type="InterPro" id="IPR029058">
    <property type="entry name" value="AB_hydrolase_fold"/>
</dbReference>
<dbReference type="Proteomes" id="UP000246077">
    <property type="component" value="Unassembled WGS sequence"/>
</dbReference>
<dbReference type="SUPFAM" id="SSF53474">
    <property type="entry name" value="alpha/beta-Hydrolases"/>
    <property type="match status" value="1"/>
</dbReference>
<feature type="transmembrane region" description="Helical" evidence="1">
    <location>
        <begin position="160"/>
        <end position="183"/>
    </location>
</feature>
<proteinExistence type="predicted"/>
<evidence type="ECO:0000313" key="3">
    <source>
        <dbReference type="Proteomes" id="UP000246077"/>
    </source>
</evidence>
<dbReference type="OrthoDB" id="7257484at2"/>
<dbReference type="RefSeq" id="WP_109921901.1">
    <property type="nucleotide sequence ID" value="NZ_QGLF01000004.1"/>
</dbReference>
<reference evidence="3" key="1">
    <citation type="submission" date="2018-05" db="EMBL/GenBank/DDBJ databases">
        <title>Zavarzinia sp. HR-AS.</title>
        <authorList>
            <person name="Lee Y."/>
            <person name="Jeon C.O."/>
        </authorList>
    </citation>
    <scope>NUCLEOTIDE SEQUENCE [LARGE SCALE GENOMIC DNA]</scope>
    <source>
        <strain evidence="3">DSM 1231</strain>
    </source>
</reference>
<evidence type="ECO:0000313" key="2">
    <source>
        <dbReference type="EMBL" id="PWR19727.1"/>
    </source>
</evidence>
<dbReference type="AlphaFoldDB" id="A0A317DYA7"/>
<gene>
    <name evidence="2" type="ORF">DKG75_14775</name>
</gene>
<organism evidence="2 3">
    <name type="scientific">Zavarzinia compransoris</name>
    <dbReference type="NCBI Taxonomy" id="1264899"/>
    <lineage>
        <taxon>Bacteria</taxon>
        <taxon>Pseudomonadati</taxon>
        <taxon>Pseudomonadota</taxon>
        <taxon>Alphaproteobacteria</taxon>
        <taxon>Rhodospirillales</taxon>
        <taxon>Zavarziniaceae</taxon>
        <taxon>Zavarzinia</taxon>
    </lineage>
</organism>
<keyword evidence="1" id="KW-0472">Membrane</keyword>
<dbReference type="EMBL" id="QGLF01000004">
    <property type="protein sequence ID" value="PWR19727.1"/>
    <property type="molecule type" value="Genomic_DNA"/>
</dbReference>